<feature type="transmembrane region" description="Helical" evidence="7">
    <location>
        <begin position="282"/>
        <end position="304"/>
    </location>
</feature>
<proteinExistence type="inferred from homology"/>
<dbReference type="PANTHER" id="PTHR21716:SF4">
    <property type="entry name" value="TRANSMEMBRANE PROTEIN 245"/>
    <property type="match status" value="1"/>
</dbReference>
<evidence type="ECO:0000256" key="7">
    <source>
        <dbReference type="SAM" id="Phobius"/>
    </source>
</evidence>
<dbReference type="PANTHER" id="PTHR21716">
    <property type="entry name" value="TRANSMEMBRANE PROTEIN"/>
    <property type="match status" value="1"/>
</dbReference>
<feature type="transmembrane region" description="Helical" evidence="7">
    <location>
        <begin position="59"/>
        <end position="85"/>
    </location>
</feature>
<feature type="compositionally biased region" description="Polar residues" evidence="6">
    <location>
        <begin position="402"/>
        <end position="413"/>
    </location>
</feature>
<organism evidence="8 9">
    <name type="scientific">Haladaptatus litoreus</name>
    <dbReference type="NCBI Taxonomy" id="553468"/>
    <lineage>
        <taxon>Archaea</taxon>
        <taxon>Methanobacteriati</taxon>
        <taxon>Methanobacteriota</taxon>
        <taxon>Stenosarchaea group</taxon>
        <taxon>Halobacteria</taxon>
        <taxon>Halobacteriales</taxon>
        <taxon>Haladaptataceae</taxon>
        <taxon>Haladaptatus</taxon>
    </lineage>
</organism>
<feature type="compositionally biased region" description="Basic and acidic residues" evidence="6">
    <location>
        <begin position="382"/>
        <end position="393"/>
    </location>
</feature>
<dbReference type="GO" id="GO:0016020">
    <property type="term" value="C:membrane"/>
    <property type="evidence" value="ECO:0007669"/>
    <property type="project" value="UniProtKB-SubCell"/>
</dbReference>
<dbReference type="OrthoDB" id="248610at2157"/>
<feature type="transmembrane region" description="Helical" evidence="7">
    <location>
        <begin position="14"/>
        <end position="47"/>
    </location>
</feature>
<evidence type="ECO:0000256" key="2">
    <source>
        <dbReference type="ARBA" id="ARBA00009773"/>
    </source>
</evidence>
<feature type="region of interest" description="Disordered" evidence="6">
    <location>
        <begin position="365"/>
        <end position="413"/>
    </location>
</feature>
<evidence type="ECO:0000313" key="8">
    <source>
        <dbReference type="EMBL" id="SIR81592.1"/>
    </source>
</evidence>
<evidence type="ECO:0000313" key="9">
    <source>
        <dbReference type="Proteomes" id="UP000186914"/>
    </source>
</evidence>
<dbReference type="Pfam" id="PF01594">
    <property type="entry name" value="AI-2E_transport"/>
    <property type="match status" value="1"/>
</dbReference>
<dbReference type="RefSeq" id="WP_076431775.1">
    <property type="nucleotide sequence ID" value="NZ_FTNO01000005.1"/>
</dbReference>
<name>A0A1N7E0D8_9EURY</name>
<feature type="transmembrane region" description="Helical" evidence="7">
    <location>
        <begin position="316"/>
        <end position="345"/>
    </location>
</feature>
<feature type="transmembrane region" description="Helical" evidence="7">
    <location>
        <begin position="234"/>
        <end position="254"/>
    </location>
</feature>
<evidence type="ECO:0000256" key="4">
    <source>
        <dbReference type="ARBA" id="ARBA00022989"/>
    </source>
</evidence>
<keyword evidence="5 7" id="KW-0472">Membrane</keyword>
<feature type="transmembrane region" description="Helical" evidence="7">
    <location>
        <begin position="206"/>
        <end position="228"/>
    </location>
</feature>
<gene>
    <name evidence="8" type="ORF">SAMN05421858_3911</name>
</gene>
<dbReference type="AlphaFoldDB" id="A0A1N7E0D8"/>
<dbReference type="InterPro" id="IPR002549">
    <property type="entry name" value="AI-2E-like"/>
</dbReference>
<evidence type="ECO:0000256" key="3">
    <source>
        <dbReference type="ARBA" id="ARBA00022692"/>
    </source>
</evidence>
<dbReference type="EMBL" id="FTNO01000005">
    <property type="protein sequence ID" value="SIR81592.1"/>
    <property type="molecule type" value="Genomic_DNA"/>
</dbReference>
<dbReference type="Proteomes" id="UP000186914">
    <property type="component" value="Unassembled WGS sequence"/>
</dbReference>
<comment type="subcellular location">
    <subcellularLocation>
        <location evidence="1">Membrane</location>
        <topology evidence="1">Multi-pass membrane protein</topology>
    </subcellularLocation>
</comment>
<evidence type="ECO:0000256" key="6">
    <source>
        <dbReference type="SAM" id="MobiDB-lite"/>
    </source>
</evidence>
<evidence type="ECO:0000256" key="5">
    <source>
        <dbReference type="ARBA" id="ARBA00023136"/>
    </source>
</evidence>
<keyword evidence="3 7" id="KW-0812">Transmembrane</keyword>
<comment type="similarity">
    <text evidence="2">Belongs to the autoinducer-2 exporter (AI-2E) (TC 2.A.86) family.</text>
</comment>
<accession>A0A1N7E0D8</accession>
<reference evidence="9" key="1">
    <citation type="submission" date="2017-01" db="EMBL/GenBank/DDBJ databases">
        <authorList>
            <person name="Varghese N."/>
            <person name="Submissions S."/>
        </authorList>
    </citation>
    <scope>NUCLEOTIDE SEQUENCE [LARGE SCALE GENOMIC DNA]</scope>
    <source>
        <strain evidence="9">CGMCC 1.7737</strain>
    </source>
</reference>
<sequence>MSREEGQLRERARLAWWVVGVAFGVVMLFVFYAFAGTFALGLFMYYATRPIYDRLEARLGYPGVTAIASLFAILLPILLLVAYAVAVSALEVVRIAGNSIAGYEGVLQPYLDLSSQTVRPQRILELARENRSLFTQLGGAELFDGIANIASAFGLTLLQLFVALAFAFYLLRDDDKLVRWFRHRIGGEQETAYTYGRAVDSNLQTVYFGSILHAFVVALVAGIAYNLANVVAPAGVSIPLPTLLGLLTGIASLVPHIGTKLVYVPITLFLVVRALGDGITALWFPLAFVLGVALVLDVATEALIRRYTGGRTVHVGLMLFAYIFGPLLFGWYGLFIGPLLLVLLVQFNRIVLPELMQGESIPAASAVADSVSGERAAVGESGTRDELKGREVSETEAGGTKPNGTESNGGDES</sequence>
<keyword evidence="9" id="KW-1185">Reference proteome</keyword>
<keyword evidence="4 7" id="KW-1133">Transmembrane helix</keyword>
<protein>
    <submittedName>
        <fullName evidence="8">Predicted PurR-regulated permease PerM</fullName>
    </submittedName>
</protein>
<evidence type="ECO:0000256" key="1">
    <source>
        <dbReference type="ARBA" id="ARBA00004141"/>
    </source>
</evidence>
<feature type="transmembrane region" description="Helical" evidence="7">
    <location>
        <begin position="149"/>
        <end position="171"/>
    </location>
</feature>